<feature type="region of interest" description="Disordered" evidence="1">
    <location>
        <begin position="1"/>
        <end position="53"/>
    </location>
</feature>
<dbReference type="AlphaFoldDB" id="A0A7S2THU9"/>
<reference evidence="2" key="1">
    <citation type="submission" date="2021-01" db="EMBL/GenBank/DDBJ databases">
        <authorList>
            <person name="Corre E."/>
            <person name="Pelletier E."/>
            <person name="Niang G."/>
            <person name="Scheremetjew M."/>
            <person name="Finn R."/>
            <person name="Kale V."/>
            <person name="Holt S."/>
            <person name="Cochrane G."/>
            <person name="Meng A."/>
            <person name="Brown T."/>
            <person name="Cohen L."/>
        </authorList>
    </citation>
    <scope>NUCLEOTIDE SEQUENCE</scope>
    <source>
        <strain evidence="2">CCMP622</strain>
    </source>
</reference>
<gene>
    <name evidence="2" type="ORF">LSP00402_LOCUS1776</name>
</gene>
<organism evidence="2">
    <name type="scientific">Lotharella oceanica</name>
    <dbReference type="NCBI Taxonomy" id="641309"/>
    <lineage>
        <taxon>Eukaryota</taxon>
        <taxon>Sar</taxon>
        <taxon>Rhizaria</taxon>
        <taxon>Cercozoa</taxon>
        <taxon>Chlorarachniophyceae</taxon>
        <taxon>Lotharella</taxon>
    </lineage>
</organism>
<feature type="compositionally biased region" description="Basic residues" evidence="1">
    <location>
        <begin position="23"/>
        <end position="39"/>
    </location>
</feature>
<protein>
    <submittedName>
        <fullName evidence="2">Uncharacterized protein</fullName>
    </submittedName>
</protein>
<dbReference type="EMBL" id="HBHP01002822">
    <property type="protein sequence ID" value="CAD9747445.1"/>
    <property type="molecule type" value="Transcribed_RNA"/>
</dbReference>
<accession>A0A7S2THU9</accession>
<proteinExistence type="predicted"/>
<evidence type="ECO:0000256" key="1">
    <source>
        <dbReference type="SAM" id="MobiDB-lite"/>
    </source>
</evidence>
<sequence>MILAHAGKPLKRTSNDTGLGAGKRAKRRASFGPYYKRKAERNGKISKAPKRLPLPFTGPRKRVFELKEHEVQCLCEYEEALRASAEKKAAYESALDARKEAQIDFNHETLMKKHDGLPPYEESVSHSKSYYYSHDSIEEHMGFWEKRFQQMRRRREKGLSRSPDLEPWEFDV</sequence>
<evidence type="ECO:0000313" key="2">
    <source>
        <dbReference type="EMBL" id="CAD9747445.1"/>
    </source>
</evidence>
<name>A0A7S2THU9_9EUKA</name>